<accession>A0A834HS82</accession>
<sequence>MPQSNPRVTHVYRLPAATSASLSDGRGASETTLRRRRAAGTRYGNYLCPECLLTKFTAIGNVERGMPPELELVNIAVNTFI</sequence>
<dbReference type="AlphaFoldDB" id="A0A834HS82"/>
<proteinExistence type="predicted"/>
<gene>
    <name evidence="1" type="ORF">GWI33_019040</name>
</gene>
<protein>
    <submittedName>
        <fullName evidence="1">Uncharacterized protein</fullName>
    </submittedName>
</protein>
<dbReference type="Proteomes" id="UP000625711">
    <property type="component" value="Unassembled WGS sequence"/>
</dbReference>
<organism evidence="1 2">
    <name type="scientific">Rhynchophorus ferrugineus</name>
    <name type="common">Red palm weevil</name>
    <name type="synonym">Curculio ferrugineus</name>
    <dbReference type="NCBI Taxonomy" id="354439"/>
    <lineage>
        <taxon>Eukaryota</taxon>
        <taxon>Metazoa</taxon>
        <taxon>Ecdysozoa</taxon>
        <taxon>Arthropoda</taxon>
        <taxon>Hexapoda</taxon>
        <taxon>Insecta</taxon>
        <taxon>Pterygota</taxon>
        <taxon>Neoptera</taxon>
        <taxon>Endopterygota</taxon>
        <taxon>Coleoptera</taxon>
        <taxon>Polyphaga</taxon>
        <taxon>Cucujiformia</taxon>
        <taxon>Curculionidae</taxon>
        <taxon>Dryophthorinae</taxon>
        <taxon>Rhynchophorus</taxon>
    </lineage>
</organism>
<dbReference type="EMBL" id="JAACXV010014388">
    <property type="protein sequence ID" value="KAF7267767.1"/>
    <property type="molecule type" value="Genomic_DNA"/>
</dbReference>
<keyword evidence="2" id="KW-1185">Reference proteome</keyword>
<evidence type="ECO:0000313" key="2">
    <source>
        <dbReference type="Proteomes" id="UP000625711"/>
    </source>
</evidence>
<reference evidence="1" key="1">
    <citation type="submission" date="2020-08" db="EMBL/GenBank/DDBJ databases">
        <title>Genome sequencing and assembly of the red palm weevil Rhynchophorus ferrugineus.</title>
        <authorList>
            <person name="Dias G.B."/>
            <person name="Bergman C.M."/>
            <person name="Manee M."/>
        </authorList>
    </citation>
    <scope>NUCLEOTIDE SEQUENCE</scope>
    <source>
        <strain evidence="1">AA-2017</strain>
        <tissue evidence="1">Whole larva</tissue>
    </source>
</reference>
<comment type="caution">
    <text evidence="1">The sequence shown here is derived from an EMBL/GenBank/DDBJ whole genome shotgun (WGS) entry which is preliminary data.</text>
</comment>
<evidence type="ECO:0000313" key="1">
    <source>
        <dbReference type="EMBL" id="KAF7267767.1"/>
    </source>
</evidence>
<name>A0A834HS82_RHYFE</name>